<proteinExistence type="predicted"/>
<protein>
    <recommendedName>
        <fullName evidence="3">Sugar O-methyltransferase</fullName>
    </recommendedName>
</protein>
<accession>A4X716</accession>
<dbReference type="RefSeq" id="WP_011906096.1">
    <property type="nucleotide sequence ID" value="NC_009380.1"/>
</dbReference>
<dbReference type="InterPro" id="IPR030807">
    <property type="entry name" value="Methyltran_NanM"/>
</dbReference>
<keyword evidence="2" id="KW-1185">Reference proteome</keyword>
<reference evidence="2" key="1">
    <citation type="journal article" date="2007" name="Proc. Natl. Acad. Sci. U.S.A.">
        <title>Genome sequencing reveals complex secondary metabolome in the marine actinomycete Salinispora tropica.</title>
        <authorList>
            <person name="Udwary D.W."/>
            <person name="Zeigler L."/>
            <person name="Asolkar R.N."/>
            <person name="Singan V."/>
            <person name="Lapidus A."/>
            <person name="Fenical W."/>
            <person name="Jensen P.R."/>
            <person name="Moore B.S."/>
        </authorList>
    </citation>
    <scope>NUCLEOTIDE SEQUENCE [LARGE SCALE GENOMIC DNA]</scope>
    <source>
        <strain evidence="2">ATCC BAA-916 / DSM 44818 / CNB-440</strain>
    </source>
</reference>
<dbReference type="InterPro" id="IPR029063">
    <property type="entry name" value="SAM-dependent_MTases_sf"/>
</dbReference>
<sequence length="313" mass="35799">MAGVYRASRQWERIIRQWVTEEAAVDLTHFKSERPNHKMSLWDPEVNGVRYLKTLVHNLATTLDPDDWARLRRTGRREVGDPVAVRWHGMQVCLDYLQATLEVGFIERSVDLRAARVLEIGAGYGRTCHTLLSNHDVAAYCIVDLRSTMRFSRGYLRAVLDDVQFAKLRFVPVEDMDVGHALSGIDFDLGININSFAEMTPDTVRCYLDLIDRRCAALYVKNPVGKYQDRSLDGHVEGDEARWRAMETGPLRQVLDIHDDQAVRAAVPGFLAAYRPSADWSEVADAWAVPWSFYWQAFYRRKRPGAAADRPDD</sequence>
<gene>
    <name evidence="1" type="ordered locus">Strop_2215</name>
</gene>
<dbReference type="AlphaFoldDB" id="A4X716"/>
<evidence type="ECO:0000313" key="2">
    <source>
        <dbReference type="Proteomes" id="UP000000235"/>
    </source>
</evidence>
<evidence type="ECO:0008006" key="3">
    <source>
        <dbReference type="Google" id="ProtNLM"/>
    </source>
</evidence>
<evidence type="ECO:0000313" key="1">
    <source>
        <dbReference type="EMBL" id="ABP54666.1"/>
    </source>
</evidence>
<dbReference type="Proteomes" id="UP000000235">
    <property type="component" value="Chromosome"/>
</dbReference>
<dbReference type="EMBL" id="CP000667">
    <property type="protein sequence ID" value="ABP54666.1"/>
    <property type="molecule type" value="Genomic_DNA"/>
</dbReference>
<dbReference type="SUPFAM" id="SSF53335">
    <property type="entry name" value="S-adenosyl-L-methionine-dependent methyltransferases"/>
    <property type="match status" value="1"/>
</dbReference>
<dbReference type="eggNOG" id="ENOG502ZSAH">
    <property type="taxonomic scope" value="Bacteria"/>
</dbReference>
<organism evidence="1 2">
    <name type="scientific">Salinispora tropica (strain ATCC BAA-916 / DSM 44818 / JCM 13857 / NBRC 105044 / CNB-440)</name>
    <dbReference type="NCBI Taxonomy" id="369723"/>
    <lineage>
        <taxon>Bacteria</taxon>
        <taxon>Bacillati</taxon>
        <taxon>Actinomycetota</taxon>
        <taxon>Actinomycetes</taxon>
        <taxon>Micromonosporales</taxon>
        <taxon>Micromonosporaceae</taxon>
        <taxon>Salinispora</taxon>
    </lineage>
</organism>
<dbReference type="PATRIC" id="fig|369723.5.peg.2272"/>
<dbReference type="NCBIfam" id="TIGR04371">
    <property type="entry name" value="methyltran_NanM"/>
    <property type="match status" value="1"/>
</dbReference>
<name>A4X716_SALTO</name>
<dbReference type="STRING" id="369723.Strop_2215"/>
<dbReference type="HOGENOM" id="CLU_882271_0_0_11"/>
<dbReference type="KEGG" id="stp:Strop_2215"/>